<protein>
    <submittedName>
        <fullName evidence="3">Yheo-like PAS domain</fullName>
    </submittedName>
</protein>
<feature type="domain" description="YheO-like" evidence="1">
    <location>
        <begin position="10"/>
        <end position="118"/>
    </location>
</feature>
<dbReference type="InterPro" id="IPR013559">
    <property type="entry name" value="YheO"/>
</dbReference>
<dbReference type="HOGENOM" id="CLU_080179_0_1_6"/>
<accession>A0A0H3NNR7</accession>
<name>A0A0H3NNR7_YERE1</name>
<reference evidence="3 4" key="1">
    <citation type="journal article" date="2011" name="J. Bacteriol.">
        <title>Complete genome sequence of Yersinia enterocolitica subsp. palearctica serogroup O:3.</title>
        <authorList>
            <person name="Batzilla J."/>
            <person name="Hoper D."/>
            <person name="Antonenka U."/>
            <person name="Heesemann J."/>
            <person name="Rakin A."/>
        </authorList>
    </citation>
    <scope>NUCLEOTIDE SEQUENCE [LARGE SCALE GENOMIC DNA]</scope>
    <source>
        <strain evidence="4">DSM 13030 / CIP 106945 / Y11</strain>
    </source>
</reference>
<dbReference type="InterPro" id="IPR039445">
    <property type="entry name" value="DauR-like_HTH"/>
</dbReference>
<dbReference type="PANTHER" id="PTHR35568">
    <property type="entry name" value="TRANSCRIPTIONAL REGULATOR DAUR"/>
    <property type="match status" value="1"/>
</dbReference>
<sequence length="210" mass="22928">MKLTEDQLLLRESKKIVEALGKTFAPLVEFVLHDLTQPEHAIAAISNNLSGREVGEPATELGLSRIADPNFPEVILNYPNQFPDGRPAKSTSIGLKNSKGEFIGALCLNMDISLFSAVSASLSQLTQTTPTEIQESLVSPRFEMLRTQLEQFAAAHNTTPRALNPAQRREIVRQLAQAGLMDLKNAQTVVANNLGVARSTVYTYLPTEGN</sequence>
<dbReference type="AlphaFoldDB" id="A0A0H3NNR7"/>
<gene>
    <name evidence="3" type="ordered locus">Y11_21361</name>
</gene>
<dbReference type="GeneID" id="31410153"/>
<evidence type="ECO:0000259" key="2">
    <source>
        <dbReference type="Pfam" id="PF13309"/>
    </source>
</evidence>
<dbReference type="RefSeq" id="WP_005160503.1">
    <property type="nucleotide sequence ID" value="NC_017564.1"/>
</dbReference>
<dbReference type="Pfam" id="PF08348">
    <property type="entry name" value="PAS_6"/>
    <property type="match status" value="1"/>
</dbReference>
<dbReference type="InterPro" id="IPR039446">
    <property type="entry name" value="DauR-like"/>
</dbReference>
<evidence type="ECO:0000313" key="3">
    <source>
        <dbReference type="EMBL" id="CBY26045.1"/>
    </source>
</evidence>
<dbReference type="EMBL" id="FR729477">
    <property type="protein sequence ID" value="CBY26045.1"/>
    <property type="molecule type" value="Genomic_DNA"/>
</dbReference>
<evidence type="ECO:0000259" key="1">
    <source>
        <dbReference type="Pfam" id="PF08348"/>
    </source>
</evidence>
<dbReference type="KEGG" id="yey:Y11_21361"/>
<organism evidence="3 4">
    <name type="scientific">Yersinia enterocolitica subsp. palearctica serotype O:3 (strain DSM 13030 / CIP 106945 / Y11)</name>
    <dbReference type="NCBI Taxonomy" id="930944"/>
    <lineage>
        <taxon>Bacteria</taxon>
        <taxon>Pseudomonadati</taxon>
        <taxon>Pseudomonadota</taxon>
        <taxon>Gammaproteobacteria</taxon>
        <taxon>Enterobacterales</taxon>
        <taxon>Yersiniaceae</taxon>
        <taxon>Yersinia</taxon>
    </lineage>
</organism>
<dbReference type="Pfam" id="PF13309">
    <property type="entry name" value="HTH_22"/>
    <property type="match status" value="1"/>
</dbReference>
<dbReference type="Proteomes" id="UP000008084">
    <property type="component" value="Chromosome"/>
</dbReference>
<proteinExistence type="predicted"/>
<dbReference type="PATRIC" id="fig|930944.6.peg.2121"/>
<evidence type="ECO:0000313" key="4">
    <source>
        <dbReference type="Proteomes" id="UP000008084"/>
    </source>
</evidence>
<dbReference type="PANTHER" id="PTHR35568:SF1">
    <property type="entry name" value="TRANSCRIPTIONAL REGULATOR DAUR"/>
    <property type="match status" value="1"/>
</dbReference>
<feature type="domain" description="Transcriptional regulator DauR-like HTH" evidence="2">
    <location>
        <begin position="145"/>
        <end position="205"/>
    </location>
</feature>